<dbReference type="STRING" id="1797729.A3A60_02970"/>
<dbReference type="Proteomes" id="UP000179227">
    <property type="component" value="Unassembled WGS sequence"/>
</dbReference>
<dbReference type="AlphaFoldDB" id="A0A1F5I282"/>
<gene>
    <name evidence="3" type="ORF">A3A60_02970</name>
</gene>
<evidence type="ECO:0000256" key="2">
    <source>
        <dbReference type="SAM" id="SignalP"/>
    </source>
</evidence>
<name>A0A1F5I282_9BACT</name>
<feature type="transmembrane region" description="Helical" evidence="1">
    <location>
        <begin position="90"/>
        <end position="111"/>
    </location>
</feature>
<feature type="chain" id="PRO_5009518847" description="DUF4190 domain-containing protein" evidence="2">
    <location>
        <begin position="28"/>
        <end position="134"/>
    </location>
</feature>
<evidence type="ECO:0000256" key="1">
    <source>
        <dbReference type="SAM" id="Phobius"/>
    </source>
</evidence>
<feature type="transmembrane region" description="Helical" evidence="1">
    <location>
        <begin position="51"/>
        <end position="78"/>
    </location>
</feature>
<accession>A0A1F5I282</accession>
<evidence type="ECO:0000313" key="3">
    <source>
        <dbReference type="EMBL" id="OGE10481.1"/>
    </source>
</evidence>
<feature type="signal peptide" evidence="2">
    <location>
        <begin position="1"/>
        <end position="27"/>
    </location>
</feature>
<sequence>MKKLIKKTLVPAALLAGSLIIPRLAFAQAAGGDDIVPPDTLGKVGDIIPVIRAMIRFILIVAFVLAFIFLIIGGIRWITAGGDEKGVAGARGMITGALIGLVIVLVAFALIRLVETFFGFPIISSGVTIPTIND</sequence>
<keyword evidence="2" id="KW-0732">Signal</keyword>
<organism evidence="3 4">
    <name type="scientific">Candidatus Curtissbacteria bacterium RIFCSPLOWO2_01_FULL_42_26</name>
    <dbReference type="NCBI Taxonomy" id="1797729"/>
    <lineage>
        <taxon>Bacteria</taxon>
        <taxon>Candidatus Curtissiibacteriota</taxon>
    </lineage>
</organism>
<proteinExistence type="predicted"/>
<evidence type="ECO:0000313" key="4">
    <source>
        <dbReference type="Proteomes" id="UP000179227"/>
    </source>
</evidence>
<keyword evidence="1" id="KW-1133">Transmembrane helix</keyword>
<protein>
    <recommendedName>
        <fullName evidence="5">DUF4190 domain-containing protein</fullName>
    </recommendedName>
</protein>
<evidence type="ECO:0008006" key="5">
    <source>
        <dbReference type="Google" id="ProtNLM"/>
    </source>
</evidence>
<comment type="caution">
    <text evidence="3">The sequence shown here is derived from an EMBL/GenBank/DDBJ whole genome shotgun (WGS) entry which is preliminary data.</text>
</comment>
<keyword evidence="1" id="KW-0812">Transmembrane</keyword>
<dbReference type="EMBL" id="MFBS01000010">
    <property type="protein sequence ID" value="OGE10481.1"/>
    <property type="molecule type" value="Genomic_DNA"/>
</dbReference>
<keyword evidence="1" id="KW-0472">Membrane</keyword>
<reference evidence="3 4" key="1">
    <citation type="journal article" date="2016" name="Nat. Commun.">
        <title>Thousands of microbial genomes shed light on interconnected biogeochemical processes in an aquifer system.</title>
        <authorList>
            <person name="Anantharaman K."/>
            <person name="Brown C.T."/>
            <person name="Hug L.A."/>
            <person name="Sharon I."/>
            <person name="Castelle C.J."/>
            <person name="Probst A.J."/>
            <person name="Thomas B.C."/>
            <person name="Singh A."/>
            <person name="Wilkins M.J."/>
            <person name="Karaoz U."/>
            <person name="Brodie E.L."/>
            <person name="Williams K.H."/>
            <person name="Hubbard S.S."/>
            <person name="Banfield J.F."/>
        </authorList>
    </citation>
    <scope>NUCLEOTIDE SEQUENCE [LARGE SCALE GENOMIC DNA]</scope>
</reference>